<dbReference type="InterPro" id="IPR001647">
    <property type="entry name" value="HTH_TetR"/>
</dbReference>
<protein>
    <submittedName>
        <fullName evidence="6">TetR/AcrR family transcriptional regulator</fullName>
    </submittedName>
</protein>
<feature type="domain" description="HTH tetR-type" evidence="5">
    <location>
        <begin position="13"/>
        <end position="73"/>
    </location>
</feature>
<keyword evidence="1" id="KW-0805">Transcription regulation</keyword>
<evidence type="ECO:0000256" key="2">
    <source>
        <dbReference type="ARBA" id="ARBA00023125"/>
    </source>
</evidence>
<evidence type="ECO:0000259" key="5">
    <source>
        <dbReference type="PROSITE" id="PS50977"/>
    </source>
</evidence>
<keyword evidence="7" id="KW-1185">Reference proteome</keyword>
<accession>A0ABV7H001</accession>
<sequence>MTDASPKKPHHHGNLREALVLAGLQLLEEGGPEALTLRRCAALAGVSHAAPAHHFDGLPGLRGAIADEGFRRFRNYMVDAEVTGDQTDRGRLKSITRGYLNFARDNRALFHLIFGYDLSGAGKAGADAGHFAYEPLRRCCAPFVPDGTAPQVVEAQVWSLAHGYASLYLAGRFWSGAPDGLFDAVMTLLDGVGATGALGTAGLGNGGETA</sequence>
<proteinExistence type="predicted"/>
<dbReference type="Proteomes" id="UP001595632">
    <property type="component" value="Unassembled WGS sequence"/>
</dbReference>
<reference evidence="7" key="1">
    <citation type="journal article" date="2019" name="Int. J. Syst. Evol. Microbiol.">
        <title>The Global Catalogue of Microorganisms (GCM) 10K type strain sequencing project: providing services to taxonomists for standard genome sequencing and annotation.</title>
        <authorList>
            <consortium name="The Broad Institute Genomics Platform"/>
            <consortium name="The Broad Institute Genome Sequencing Center for Infectious Disease"/>
            <person name="Wu L."/>
            <person name="Ma J."/>
        </authorList>
    </citation>
    <scope>NUCLEOTIDE SEQUENCE [LARGE SCALE GENOMIC DNA]</scope>
    <source>
        <strain evidence="7">KCTC 52366</strain>
    </source>
</reference>
<comment type="caution">
    <text evidence="6">The sequence shown here is derived from an EMBL/GenBank/DDBJ whole genome shotgun (WGS) entry which is preliminary data.</text>
</comment>
<dbReference type="EMBL" id="JBHRTB010000010">
    <property type="protein sequence ID" value="MFC3145061.1"/>
    <property type="molecule type" value="Genomic_DNA"/>
</dbReference>
<name>A0ABV7H001_9RHOB</name>
<dbReference type="InterPro" id="IPR025996">
    <property type="entry name" value="MT1864/Rv1816-like_C"/>
</dbReference>
<dbReference type="InterPro" id="IPR036271">
    <property type="entry name" value="Tet_transcr_reg_TetR-rel_C_sf"/>
</dbReference>
<dbReference type="SUPFAM" id="SSF46689">
    <property type="entry name" value="Homeodomain-like"/>
    <property type="match status" value="1"/>
</dbReference>
<dbReference type="PROSITE" id="PS50977">
    <property type="entry name" value="HTH_TETR_2"/>
    <property type="match status" value="1"/>
</dbReference>
<gene>
    <name evidence="6" type="ORF">ACFOGP_20240</name>
</gene>
<keyword evidence="3" id="KW-0804">Transcription</keyword>
<dbReference type="InterPro" id="IPR009057">
    <property type="entry name" value="Homeodomain-like_sf"/>
</dbReference>
<dbReference type="Pfam" id="PF13305">
    <property type="entry name" value="TetR_C_33"/>
    <property type="match status" value="1"/>
</dbReference>
<dbReference type="SUPFAM" id="SSF48498">
    <property type="entry name" value="Tetracyclin repressor-like, C-terminal domain"/>
    <property type="match status" value="1"/>
</dbReference>
<organism evidence="6 7">
    <name type="scientific">Psychromarinibacter halotolerans</name>
    <dbReference type="NCBI Taxonomy" id="1775175"/>
    <lineage>
        <taxon>Bacteria</taxon>
        <taxon>Pseudomonadati</taxon>
        <taxon>Pseudomonadota</taxon>
        <taxon>Alphaproteobacteria</taxon>
        <taxon>Rhodobacterales</taxon>
        <taxon>Paracoccaceae</taxon>
        <taxon>Psychromarinibacter</taxon>
    </lineage>
</organism>
<dbReference type="InterPro" id="IPR050109">
    <property type="entry name" value="HTH-type_TetR-like_transc_reg"/>
</dbReference>
<dbReference type="PANTHER" id="PTHR30055">
    <property type="entry name" value="HTH-TYPE TRANSCRIPTIONAL REGULATOR RUTR"/>
    <property type="match status" value="1"/>
</dbReference>
<evidence type="ECO:0000313" key="7">
    <source>
        <dbReference type="Proteomes" id="UP001595632"/>
    </source>
</evidence>
<evidence type="ECO:0000256" key="1">
    <source>
        <dbReference type="ARBA" id="ARBA00023015"/>
    </source>
</evidence>
<dbReference type="RefSeq" id="WP_275634262.1">
    <property type="nucleotide sequence ID" value="NZ_JARGYD010000008.1"/>
</dbReference>
<evidence type="ECO:0000256" key="3">
    <source>
        <dbReference type="ARBA" id="ARBA00023163"/>
    </source>
</evidence>
<evidence type="ECO:0000313" key="6">
    <source>
        <dbReference type="EMBL" id="MFC3145061.1"/>
    </source>
</evidence>
<dbReference type="Gene3D" id="1.10.357.10">
    <property type="entry name" value="Tetracycline Repressor, domain 2"/>
    <property type="match status" value="1"/>
</dbReference>
<evidence type="ECO:0000256" key="4">
    <source>
        <dbReference type="PROSITE-ProRule" id="PRU00335"/>
    </source>
</evidence>
<dbReference type="PANTHER" id="PTHR30055:SF220">
    <property type="entry name" value="TETR-FAMILY REGULATORY PROTEIN"/>
    <property type="match status" value="1"/>
</dbReference>
<feature type="DNA-binding region" description="H-T-H motif" evidence="4">
    <location>
        <begin position="36"/>
        <end position="55"/>
    </location>
</feature>
<keyword evidence="2 4" id="KW-0238">DNA-binding</keyword>